<reference evidence="13" key="1">
    <citation type="submission" date="2020-10" db="EMBL/GenBank/DDBJ databases">
        <authorList>
            <person name="Gilroy R."/>
        </authorList>
    </citation>
    <scope>NUCLEOTIDE SEQUENCE</scope>
    <source>
        <strain evidence="13">ChiHile30-977</strain>
    </source>
</reference>
<evidence type="ECO:0000256" key="2">
    <source>
        <dbReference type="ARBA" id="ARBA00006521"/>
    </source>
</evidence>
<dbReference type="Pfam" id="PF03167">
    <property type="entry name" value="UDG"/>
    <property type="match status" value="1"/>
</dbReference>
<evidence type="ECO:0000256" key="1">
    <source>
        <dbReference type="ARBA" id="ARBA00001400"/>
    </source>
</evidence>
<dbReference type="SUPFAM" id="SSF52141">
    <property type="entry name" value="Uracil-DNA glycosylase-like"/>
    <property type="match status" value="1"/>
</dbReference>
<dbReference type="CDD" id="cd10030">
    <property type="entry name" value="UDG-F4_TTUDGA_SPO1dp_like"/>
    <property type="match status" value="1"/>
</dbReference>
<gene>
    <name evidence="13" type="ORF">IAA66_09060</name>
</gene>
<evidence type="ECO:0000256" key="7">
    <source>
        <dbReference type="ARBA" id="ARBA00022763"/>
    </source>
</evidence>
<dbReference type="SMART" id="SM00986">
    <property type="entry name" value="UDG"/>
    <property type="match status" value="1"/>
</dbReference>
<dbReference type="GO" id="GO:0051539">
    <property type="term" value="F:4 iron, 4 sulfur cluster binding"/>
    <property type="evidence" value="ECO:0007669"/>
    <property type="project" value="UniProtKB-KW"/>
</dbReference>
<dbReference type="InterPro" id="IPR036895">
    <property type="entry name" value="Uracil-DNA_glycosylase-like_sf"/>
</dbReference>
<keyword evidence="8" id="KW-0378">Hydrolase</keyword>
<evidence type="ECO:0000256" key="5">
    <source>
        <dbReference type="ARBA" id="ARBA00022485"/>
    </source>
</evidence>
<dbReference type="EC" id="3.2.2.27" evidence="3"/>
<dbReference type="GO" id="GO:0046872">
    <property type="term" value="F:metal ion binding"/>
    <property type="evidence" value="ECO:0007669"/>
    <property type="project" value="UniProtKB-KW"/>
</dbReference>
<dbReference type="GO" id="GO:0004844">
    <property type="term" value="F:uracil DNA N-glycosylase activity"/>
    <property type="evidence" value="ECO:0007669"/>
    <property type="project" value="UniProtKB-EC"/>
</dbReference>
<name>A0A9D1CJF3_9FIRM</name>
<evidence type="ECO:0000256" key="9">
    <source>
        <dbReference type="ARBA" id="ARBA00023004"/>
    </source>
</evidence>
<keyword evidence="10" id="KW-0411">Iron-sulfur</keyword>
<keyword evidence="9" id="KW-0408">Iron</keyword>
<evidence type="ECO:0000256" key="3">
    <source>
        <dbReference type="ARBA" id="ARBA00012030"/>
    </source>
</evidence>
<dbReference type="InterPro" id="IPR051536">
    <property type="entry name" value="UDG_Type-4/5"/>
</dbReference>
<keyword evidence="11" id="KW-0234">DNA repair</keyword>
<dbReference type="SMART" id="SM00987">
    <property type="entry name" value="UreE_C"/>
    <property type="match status" value="1"/>
</dbReference>
<dbReference type="InterPro" id="IPR005273">
    <property type="entry name" value="Ura-DNA_glyco_family4"/>
</dbReference>
<sequence>MAETLESLWRQCRDALGGQYRLVPGEGNPHAAVALVGEAPGAQEEAQGRPFVGAAGKNLDALLAMAGLTREALYVTNAVKFRPTRPGAGARLRNRPPTREEVARFAPWLRREIAAVSPRVVVTLGNVPLQAVTGTDLTVGRAHGRLLPCGAAPPVFALYHPASVIYRPQLRGVLEADMRALAGWLARAGREDDIWDAEKDI</sequence>
<comment type="catalytic activity">
    <reaction evidence="1">
        <text>Hydrolyzes single-stranded DNA or mismatched double-stranded DNA and polynucleotides, releasing free uracil.</text>
        <dbReference type="EC" id="3.2.2.27"/>
    </reaction>
</comment>
<evidence type="ECO:0000256" key="10">
    <source>
        <dbReference type="ARBA" id="ARBA00023014"/>
    </source>
</evidence>
<feature type="domain" description="Uracil-DNA glycosylase-like" evidence="12">
    <location>
        <begin position="24"/>
        <end position="179"/>
    </location>
</feature>
<evidence type="ECO:0000256" key="6">
    <source>
        <dbReference type="ARBA" id="ARBA00022723"/>
    </source>
</evidence>
<comment type="similarity">
    <text evidence="2">Belongs to the uracil-DNA glycosylase (UDG) superfamily. Type 4 (UDGa) family.</text>
</comment>
<evidence type="ECO:0000313" key="14">
    <source>
        <dbReference type="Proteomes" id="UP000886819"/>
    </source>
</evidence>
<evidence type="ECO:0000256" key="8">
    <source>
        <dbReference type="ARBA" id="ARBA00022801"/>
    </source>
</evidence>
<evidence type="ECO:0000259" key="12">
    <source>
        <dbReference type="SMART" id="SM00986"/>
    </source>
</evidence>
<protein>
    <recommendedName>
        <fullName evidence="4">Type-4 uracil-DNA glycosylase</fullName>
        <ecNumber evidence="3">3.2.2.27</ecNumber>
    </recommendedName>
</protein>
<accession>A0A9D1CJF3</accession>
<dbReference type="GO" id="GO:0006281">
    <property type="term" value="P:DNA repair"/>
    <property type="evidence" value="ECO:0007669"/>
    <property type="project" value="UniProtKB-KW"/>
</dbReference>
<evidence type="ECO:0000256" key="4">
    <source>
        <dbReference type="ARBA" id="ARBA00019403"/>
    </source>
</evidence>
<reference evidence="13" key="2">
    <citation type="journal article" date="2021" name="PeerJ">
        <title>Extensive microbial diversity within the chicken gut microbiome revealed by metagenomics and culture.</title>
        <authorList>
            <person name="Gilroy R."/>
            <person name="Ravi A."/>
            <person name="Getino M."/>
            <person name="Pursley I."/>
            <person name="Horton D.L."/>
            <person name="Alikhan N.F."/>
            <person name="Baker D."/>
            <person name="Gharbi K."/>
            <person name="Hall N."/>
            <person name="Watson M."/>
            <person name="Adriaenssens E.M."/>
            <person name="Foster-Nyarko E."/>
            <person name="Jarju S."/>
            <person name="Secka A."/>
            <person name="Antonio M."/>
            <person name="Oren A."/>
            <person name="Chaudhuri R.R."/>
            <person name="La Ragione R."/>
            <person name="Hildebrand F."/>
            <person name="Pallen M.J."/>
        </authorList>
    </citation>
    <scope>NUCLEOTIDE SEQUENCE</scope>
    <source>
        <strain evidence="13">ChiHile30-977</strain>
    </source>
</reference>
<keyword evidence="7" id="KW-0227">DNA damage</keyword>
<keyword evidence="6" id="KW-0479">Metal-binding</keyword>
<dbReference type="AlphaFoldDB" id="A0A9D1CJF3"/>
<keyword evidence="5" id="KW-0004">4Fe-4S</keyword>
<dbReference type="Proteomes" id="UP000886819">
    <property type="component" value="Unassembled WGS sequence"/>
</dbReference>
<evidence type="ECO:0000313" key="13">
    <source>
        <dbReference type="EMBL" id="HIQ63712.1"/>
    </source>
</evidence>
<comment type="caution">
    <text evidence="13">The sequence shown here is derived from an EMBL/GenBank/DDBJ whole genome shotgun (WGS) entry which is preliminary data.</text>
</comment>
<dbReference type="NCBIfam" id="TIGR00758">
    <property type="entry name" value="UDG_fam4"/>
    <property type="match status" value="1"/>
</dbReference>
<evidence type="ECO:0000256" key="11">
    <source>
        <dbReference type="ARBA" id="ARBA00023204"/>
    </source>
</evidence>
<dbReference type="Gene3D" id="3.40.470.10">
    <property type="entry name" value="Uracil-DNA glycosylase-like domain"/>
    <property type="match status" value="1"/>
</dbReference>
<proteinExistence type="inferred from homology"/>
<dbReference type="PANTHER" id="PTHR33693">
    <property type="entry name" value="TYPE-5 URACIL-DNA GLYCOSYLASE"/>
    <property type="match status" value="1"/>
</dbReference>
<dbReference type="EMBL" id="DVFI01000122">
    <property type="protein sequence ID" value="HIQ63712.1"/>
    <property type="molecule type" value="Genomic_DNA"/>
</dbReference>
<dbReference type="PANTHER" id="PTHR33693:SF1">
    <property type="entry name" value="TYPE-4 URACIL-DNA GLYCOSYLASE"/>
    <property type="match status" value="1"/>
</dbReference>
<organism evidence="13 14">
    <name type="scientific">Candidatus Avichristensenella intestinipullorum</name>
    <dbReference type="NCBI Taxonomy" id="2840693"/>
    <lineage>
        <taxon>Bacteria</taxon>
        <taxon>Bacillati</taxon>
        <taxon>Bacillota</taxon>
        <taxon>Clostridia</taxon>
        <taxon>Candidatus Avichristensenella</taxon>
    </lineage>
</organism>
<dbReference type="InterPro" id="IPR005122">
    <property type="entry name" value="Uracil-DNA_glycosylase-like"/>
</dbReference>